<comment type="caution">
    <text evidence="2">The sequence shown here is derived from an EMBL/GenBank/DDBJ whole genome shotgun (WGS) entry which is preliminary data.</text>
</comment>
<evidence type="ECO:0000313" key="2">
    <source>
        <dbReference type="EMBL" id="KAH0452501.1"/>
    </source>
</evidence>
<accession>A0AAV7G804</accession>
<feature type="region of interest" description="Disordered" evidence="1">
    <location>
        <begin position="17"/>
        <end position="39"/>
    </location>
</feature>
<evidence type="ECO:0000313" key="3">
    <source>
        <dbReference type="Proteomes" id="UP000775213"/>
    </source>
</evidence>
<dbReference type="AlphaFoldDB" id="A0AAV7G804"/>
<organism evidence="2 3">
    <name type="scientific">Dendrobium chrysotoxum</name>
    <name type="common">Orchid</name>
    <dbReference type="NCBI Taxonomy" id="161865"/>
    <lineage>
        <taxon>Eukaryota</taxon>
        <taxon>Viridiplantae</taxon>
        <taxon>Streptophyta</taxon>
        <taxon>Embryophyta</taxon>
        <taxon>Tracheophyta</taxon>
        <taxon>Spermatophyta</taxon>
        <taxon>Magnoliopsida</taxon>
        <taxon>Liliopsida</taxon>
        <taxon>Asparagales</taxon>
        <taxon>Orchidaceae</taxon>
        <taxon>Epidendroideae</taxon>
        <taxon>Malaxideae</taxon>
        <taxon>Dendrobiinae</taxon>
        <taxon>Dendrobium</taxon>
    </lineage>
</organism>
<protein>
    <submittedName>
        <fullName evidence="2">Uncharacterized protein</fullName>
    </submittedName>
</protein>
<gene>
    <name evidence="2" type="ORF">IEQ34_019800</name>
</gene>
<evidence type="ECO:0000256" key="1">
    <source>
        <dbReference type="SAM" id="MobiDB-lite"/>
    </source>
</evidence>
<keyword evidence="3" id="KW-1185">Reference proteome</keyword>
<sequence length="61" mass="6759">MLLILSSTDPLHQLVSKPRTRKEWQTVEEDGLSTTIEAEEEGLSTTIEAEEEGLSTTIDAE</sequence>
<name>A0AAV7G804_DENCH</name>
<feature type="compositionally biased region" description="Acidic residues" evidence="1">
    <location>
        <begin position="26"/>
        <end position="39"/>
    </location>
</feature>
<proteinExistence type="predicted"/>
<reference evidence="2 3" key="1">
    <citation type="journal article" date="2021" name="Hortic Res">
        <title>Chromosome-scale assembly of the Dendrobium chrysotoxum genome enhances the understanding of orchid evolution.</title>
        <authorList>
            <person name="Zhang Y."/>
            <person name="Zhang G.Q."/>
            <person name="Zhang D."/>
            <person name="Liu X.D."/>
            <person name="Xu X.Y."/>
            <person name="Sun W.H."/>
            <person name="Yu X."/>
            <person name="Zhu X."/>
            <person name="Wang Z.W."/>
            <person name="Zhao X."/>
            <person name="Zhong W.Y."/>
            <person name="Chen H."/>
            <person name="Yin W.L."/>
            <person name="Huang T."/>
            <person name="Niu S.C."/>
            <person name="Liu Z.J."/>
        </authorList>
    </citation>
    <scope>NUCLEOTIDE SEQUENCE [LARGE SCALE GENOMIC DNA]</scope>
    <source>
        <strain evidence="2">Lindl</strain>
    </source>
</reference>
<dbReference type="Proteomes" id="UP000775213">
    <property type="component" value="Unassembled WGS sequence"/>
</dbReference>
<dbReference type="EMBL" id="JAGFBR010000017">
    <property type="protein sequence ID" value="KAH0452501.1"/>
    <property type="molecule type" value="Genomic_DNA"/>
</dbReference>